<feature type="modified residue" description="4-aspartylphosphate" evidence="5">
    <location>
        <position position="49"/>
    </location>
</feature>
<keyword evidence="1" id="KW-0547">Nucleotide-binding</keyword>
<dbReference type="Gene3D" id="1.10.8.60">
    <property type="match status" value="1"/>
</dbReference>
<dbReference type="PROSITE" id="PS50110">
    <property type="entry name" value="RESPONSE_REGULATORY"/>
    <property type="match status" value="1"/>
</dbReference>
<name>A0A1F7F330_UNCRA</name>
<dbReference type="EMBL" id="MFYX01000135">
    <property type="protein sequence ID" value="OGK01059.1"/>
    <property type="molecule type" value="Genomic_DNA"/>
</dbReference>
<keyword evidence="2" id="KW-0067">ATP-binding</keyword>
<evidence type="ECO:0000256" key="5">
    <source>
        <dbReference type="PROSITE-ProRule" id="PRU00169"/>
    </source>
</evidence>
<dbReference type="SUPFAM" id="SSF52540">
    <property type="entry name" value="P-loop containing nucleoside triphosphate hydrolases"/>
    <property type="match status" value="1"/>
</dbReference>
<dbReference type="Gene3D" id="3.40.50.2300">
    <property type="match status" value="1"/>
</dbReference>
<dbReference type="GO" id="GO:0006355">
    <property type="term" value="P:regulation of DNA-templated transcription"/>
    <property type="evidence" value="ECO:0007669"/>
    <property type="project" value="InterPro"/>
</dbReference>
<dbReference type="PROSITE" id="PS50045">
    <property type="entry name" value="SIGMA54_INTERACT_4"/>
    <property type="match status" value="1"/>
</dbReference>
<dbReference type="SUPFAM" id="SSF52172">
    <property type="entry name" value="CheY-like"/>
    <property type="match status" value="1"/>
</dbReference>
<gene>
    <name evidence="8" type="ORF">A2519_16815</name>
</gene>
<keyword evidence="5" id="KW-0597">Phosphoprotein</keyword>
<dbReference type="CDD" id="cd00156">
    <property type="entry name" value="REC"/>
    <property type="match status" value="1"/>
</dbReference>
<dbReference type="InterPro" id="IPR025944">
    <property type="entry name" value="Sigma_54_int_dom_CS"/>
</dbReference>
<dbReference type="Pfam" id="PF00072">
    <property type="entry name" value="Response_reg"/>
    <property type="match status" value="1"/>
</dbReference>
<dbReference type="PANTHER" id="PTHR32071:SF57">
    <property type="entry name" value="C4-DICARBOXYLATE TRANSPORT TRANSCRIPTIONAL REGULATORY PROTEIN DCTD"/>
    <property type="match status" value="1"/>
</dbReference>
<dbReference type="GO" id="GO:0005524">
    <property type="term" value="F:ATP binding"/>
    <property type="evidence" value="ECO:0007669"/>
    <property type="project" value="UniProtKB-KW"/>
</dbReference>
<dbReference type="SMART" id="SM00382">
    <property type="entry name" value="AAA"/>
    <property type="match status" value="1"/>
</dbReference>
<keyword evidence="4" id="KW-0804">Transcription</keyword>
<dbReference type="PROSITE" id="PS00688">
    <property type="entry name" value="SIGMA54_INTERACT_3"/>
    <property type="match status" value="1"/>
</dbReference>
<dbReference type="InterPro" id="IPR027417">
    <property type="entry name" value="P-loop_NTPase"/>
</dbReference>
<evidence type="ECO:0000259" key="6">
    <source>
        <dbReference type="PROSITE" id="PS50045"/>
    </source>
</evidence>
<dbReference type="Gene3D" id="3.40.50.300">
    <property type="entry name" value="P-loop containing nucleotide triphosphate hydrolases"/>
    <property type="match status" value="1"/>
</dbReference>
<protein>
    <submittedName>
        <fullName evidence="8">Uncharacterized protein</fullName>
    </submittedName>
</protein>
<keyword evidence="3" id="KW-0805">Transcription regulation</keyword>
<comment type="caution">
    <text evidence="8">The sequence shown here is derived from an EMBL/GenBank/DDBJ whole genome shotgun (WGS) entry which is preliminary data.</text>
</comment>
<reference evidence="8 9" key="1">
    <citation type="journal article" date="2016" name="Nat. Commun.">
        <title>Thousands of microbial genomes shed light on interconnected biogeochemical processes in an aquifer system.</title>
        <authorList>
            <person name="Anantharaman K."/>
            <person name="Brown C.T."/>
            <person name="Hug L.A."/>
            <person name="Sharon I."/>
            <person name="Castelle C.J."/>
            <person name="Probst A.J."/>
            <person name="Thomas B.C."/>
            <person name="Singh A."/>
            <person name="Wilkins M.J."/>
            <person name="Karaoz U."/>
            <person name="Brodie E.L."/>
            <person name="Williams K.H."/>
            <person name="Hubbard S.S."/>
            <person name="Banfield J.F."/>
        </authorList>
    </citation>
    <scope>NUCLEOTIDE SEQUENCE [LARGE SCALE GENOMIC DNA]</scope>
</reference>
<proteinExistence type="predicted"/>
<evidence type="ECO:0000256" key="4">
    <source>
        <dbReference type="ARBA" id="ARBA00023163"/>
    </source>
</evidence>
<dbReference type="Proteomes" id="UP000179243">
    <property type="component" value="Unassembled WGS sequence"/>
</dbReference>
<dbReference type="InterPro" id="IPR003593">
    <property type="entry name" value="AAA+_ATPase"/>
</dbReference>
<dbReference type="InterPro" id="IPR009057">
    <property type="entry name" value="Homeodomain-like_sf"/>
</dbReference>
<sequence>MLIVDDEQFLADLLREILQEKGHVCNVFNDPATCLQNLVGAKYKLGIIDFKLPGMDGVALIEKLRAHLPNIKTILLTGVLNDQELRHYAKKKHIDHVMKKPVDLNGLNAVVAETFTAKKKSLSEKGSNSRFADLMVGDSPAMQGVRGLISRLAKSDANLLVVGETGTGKELAAHAIHRESPRCNNAFIPVNCASLPDTLLESELFGYEKGAFTGALQTKRGLFEWADHGTLFLDEIGDLNYKLQAKLLRVIQERKIRRIGGKDELAVDVRIISATNKDLEKMIADNTFREDLYYRLNAVKIELPRLGDRTGDIPLLVEYFIKKFNTNQPVVPIKGVSADALAGLLAYPWPGNIRELENTLFEMFLLSSDGDITLAELPSKIKYKTKTSGPLDKFPALDDYLETAKREYITGLLEKYHGNIVQCAKHAGVNRASFHRILQNFKITPKNFRG</sequence>
<evidence type="ECO:0000256" key="3">
    <source>
        <dbReference type="ARBA" id="ARBA00023015"/>
    </source>
</evidence>
<dbReference type="AlphaFoldDB" id="A0A1F7F330"/>
<dbReference type="SMART" id="SM00448">
    <property type="entry name" value="REC"/>
    <property type="match status" value="1"/>
</dbReference>
<dbReference type="InterPro" id="IPR002078">
    <property type="entry name" value="Sigma_54_int"/>
</dbReference>
<dbReference type="CDD" id="cd00009">
    <property type="entry name" value="AAA"/>
    <property type="match status" value="1"/>
</dbReference>
<dbReference type="FunFam" id="3.40.50.300:FF:000006">
    <property type="entry name" value="DNA-binding transcriptional regulator NtrC"/>
    <property type="match status" value="1"/>
</dbReference>
<dbReference type="Pfam" id="PF00158">
    <property type="entry name" value="Sigma54_activat"/>
    <property type="match status" value="1"/>
</dbReference>
<dbReference type="Pfam" id="PF25601">
    <property type="entry name" value="AAA_lid_14"/>
    <property type="match status" value="1"/>
</dbReference>
<dbReference type="PANTHER" id="PTHR32071">
    <property type="entry name" value="TRANSCRIPTIONAL REGULATORY PROTEIN"/>
    <property type="match status" value="1"/>
</dbReference>
<evidence type="ECO:0000259" key="7">
    <source>
        <dbReference type="PROSITE" id="PS50110"/>
    </source>
</evidence>
<dbReference type="InterPro" id="IPR011006">
    <property type="entry name" value="CheY-like_superfamily"/>
</dbReference>
<dbReference type="Gene3D" id="1.10.10.60">
    <property type="entry name" value="Homeodomain-like"/>
    <property type="match status" value="1"/>
</dbReference>
<evidence type="ECO:0000313" key="9">
    <source>
        <dbReference type="Proteomes" id="UP000179243"/>
    </source>
</evidence>
<accession>A0A1F7F330</accession>
<dbReference type="InterPro" id="IPR001789">
    <property type="entry name" value="Sig_transdc_resp-reg_receiver"/>
</dbReference>
<dbReference type="SUPFAM" id="SSF46689">
    <property type="entry name" value="Homeodomain-like"/>
    <property type="match status" value="1"/>
</dbReference>
<dbReference type="InterPro" id="IPR058031">
    <property type="entry name" value="AAA_lid_NorR"/>
</dbReference>
<evidence type="ECO:0000313" key="8">
    <source>
        <dbReference type="EMBL" id="OGK01059.1"/>
    </source>
</evidence>
<feature type="domain" description="Sigma-54 factor interaction" evidence="6">
    <location>
        <begin position="135"/>
        <end position="365"/>
    </location>
</feature>
<evidence type="ECO:0000256" key="1">
    <source>
        <dbReference type="ARBA" id="ARBA00022741"/>
    </source>
</evidence>
<feature type="domain" description="Response regulatory" evidence="7">
    <location>
        <begin position="1"/>
        <end position="115"/>
    </location>
</feature>
<evidence type="ECO:0000256" key="2">
    <source>
        <dbReference type="ARBA" id="ARBA00022840"/>
    </source>
</evidence>
<organism evidence="8 9">
    <name type="scientific">Candidatus Raymondbacteria bacterium RIFOXYD12_FULL_49_13</name>
    <dbReference type="NCBI Taxonomy" id="1817890"/>
    <lineage>
        <taxon>Bacteria</taxon>
        <taxon>Raymondiibacteriota</taxon>
    </lineage>
</organism>
<dbReference type="GO" id="GO:0000160">
    <property type="term" value="P:phosphorelay signal transduction system"/>
    <property type="evidence" value="ECO:0007669"/>
    <property type="project" value="InterPro"/>
</dbReference>